<dbReference type="EMBL" id="JAEKNQ010000059">
    <property type="protein sequence ID" value="MBJ7604575.1"/>
    <property type="molecule type" value="Genomic_DNA"/>
</dbReference>
<organism evidence="3 4">
    <name type="scientific">Candidatus Dormiibacter inghamiae</name>
    <dbReference type="NCBI Taxonomy" id="3127013"/>
    <lineage>
        <taxon>Bacteria</taxon>
        <taxon>Bacillati</taxon>
        <taxon>Candidatus Dormiibacterota</taxon>
        <taxon>Candidatus Dormibacteria</taxon>
        <taxon>Candidatus Dormibacterales</taxon>
        <taxon>Candidatus Dormibacteraceae</taxon>
        <taxon>Candidatus Dormiibacter</taxon>
    </lineage>
</organism>
<dbReference type="AlphaFoldDB" id="A0A934KM58"/>
<keyword evidence="2" id="KW-1133">Transmembrane helix</keyword>
<dbReference type="Proteomes" id="UP000620075">
    <property type="component" value="Unassembled WGS sequence"/>
</dbReference>
<gene>
    <name evidence="3" type="ORF">JF888_15575</name>
</gene>
<feature type="compositionally biased region" description="Basic residues" evidence="1">
    <location>
        <begin position="77"/>
        <end position="97"/>
    </location>
</feature>
<evidence type="ECO:0000313" key="4">
    <source>
        <dbReference type="Proteomes" id="UP000620075"/>
    </source>
</evidence>
<proteinExistence type="predicted"/>
<reference evidence="3 4" key="1">
    <citation type="submission" date="2020-10" db="EMBL/GenBank/DDBJ databases">
        <title>Ca. Dormibacterota MAGs.</title>
        <authorList>
            <person name="Montgomery K."/>
        </authorList>
    </citation>
    <scope>NUCLEOTIDE SEQUENCE [LARGE SCALE GENOMIC DNA]</scope>
    <source>
        <strain evidence="3">SC8811_S16_3</strain>
    </source>
</reference>
<dbReference type="RefSeq" id="WP_338182438.1">
    <property type="nucleotide sequence ID" value="NZ_JAEKNQ010000059.1"/>
</dbReference>
<comment type="caution">
    <text evidence="3">The sequence shown here is derived from an EMBL/GenBank/DDBJ whole genome shotgun (WGS) entry which is preliminary data.</text>
</comment>
<accession>A0A934KM58</accession>
<protein>
    <submittedName>
        <fullName evidence="3">DUF5132 domain-containing protein</fullName>
    </submittedName>
</protein>
<keyword evidence="2" id="KW-0472">Membrane</keyword>
<evidence type="ECO:0000256" key="2">
    <source>
        <dbReference type="SAM" id="Phobius"/>
    </source>
</evidence>
<sequence length="108" mass="11714">MFDKLLEAVIPGGLYVGLGIAIGAAFSERLRPVAKRAVKVGMTGAERLQEISAEALEKTQDLVAEARYEQVAEQKGPVRRTRATARTTTPRRPRRRTAAGNALTIAPE</sequence>
<feature type="transmembrane region" description="Helical" evidence="2">
    <location>
        <begin position="6"/>
        <end position="26"/>
    </location>
</feature>
<name>A0A934KM58_9BACT</name>
<keyword evidence="2" id="KW-0812">Transmembrane</keyword>
<feature type="region of interest" description="Disordered" evidence="1">
    <location>
        <begin position="73"/>
        <end position="108"/>
    </location>
</feature>
<evidence type="ECO:0000313" key="3">
    <source>
        <dbReference type="EMBL" id="MBJ7604575.1"/>
    </source>
</evidence>
<evidence type="ECO:0000256" key="1">
    <source>
        <dbReference type="SAM" id="MobiDB-lite"/>
    </source>
</evidence>